<protein>
    <submittedName>
        <fullName evidence="2">G-protein coupled receptors family 1 profile domain-containing protein</fullName>
    </submittedName>
</protein>
<accession>A0AC35F8V2</accession>
<dbReference type="Proteomes" id="UP000887580">
    <property type="component" value="Unplaced"/>
</dbReference>
<sequence length="241" mass="26759">MDLHIALVYMPFSLLPLAGTCTLGWPASSGRFTGVHIQFAIFMELFGMYGLSLVIAILYHMSKILGAKTILKSKKGVIYGVFLQFGYSIPMCIVYLMLVPDETQMLNYVSTTQMLNYVSTKAPQANSFIRNYTCATLIPYTSVYLFIGLSGLMGLICSTAVLLCCGLAVLLLLRNRASRNSAEYLKFKVMTIGLIAQLIVPWNAILIPIIWIAEPNQNTSHELFERRQTTPAGRGQSATHR</sequence>
<proteinExistence type="predicted"/>
<organism evidence="1 2">
    <name type="scientific">Panagrolaimus sp. PS1159</name>
    <dbReference type="NCBI Taxonomy" id="55785"/>
    <lineage>
        <taxon>Eukaryota</taxon>
        <taxon>Metazoa</taxon>
        <taxon>Ecdysozoa</taxon>
        <taxon>Nematoda</taxon>
        <taxon>Chromadorea</taxon>
        <taxon>Rhabditida</taxon>
        <taxon>Tylenchina</taxon>
        <taxon>Panagrolaimomorpha</taxon>
        <taxon>Panagrolaimoidea</taxon>
        <taxon>Panagrolaimidae</taxon>
        <taxon>Panagrolaimus</taxon>
    </lineage>
</organism>
<reference evidence="2" key="1">
    <citation type="submission" date="2022-11" db="UniProtKB">
        <authorList>
            <consortium name="WormBaseParasite"/>
        </authorList>
    </citation>
    <scope>IDENTIFICATION</scope>
</reference>
<dbReference type="WBParaSite" id="PS1159_v2.g15081.t2">
    <property type="protein sequence ID" value="PS1159_v2.g15081.t2"/>
    <property type="gene ID" value="PS1159_v2.g15081"/>
</dbReference>
<evidence type="ECO:0000313" key="1">
    <source>
        <dbReference type="Proteomes" id="UP000887580"/>
    </source>
</evidence>
<name>A0AC35F8V2_9BILA</name>
<evidence type="ECO:0000313" key="2">
    <source>
        <dbReference type="WBParaSite" id="PS1159_v2.g15081.t2"/>
    </source>
</evidence>